<evidence type="ECO:0000256" key="2">
    <source>
        <dbReference type="ARBA" id="ARBA00010333"/>
    </source>
</evidence>
<dbReference type="PROSITE" id="PS01039">
    <property type="entry name" value="SBP_BACTERIAL_3"/>
    <property type="match status" value="1"/>
</dbReference>
<dbReference type="CDD" id="cd00996">
    <property type="entry name" value="PBP2_AatB_like"/>
    <property type="match status" value="1"/>
</dbReference>
<dbReference type="EMBL" id="CP049740">
    <property type="protein sequence ID" value="QII82637.1"/>
    <property type="molecule type" value="Genomic_DNA"/>
</dbReference>
<evidence type="ECO:0000313" key="7">
    <source>
        <dbReference type="Proteomes" id="UP000501451"/>
    </source>
</evidence>
<dbReference type="InterPro" id="IPR001638">
    <property type="entry name" value="Solute-binding_3/MltF_N"/>
</dbReference>
<evidence type="ECO:0000259" key="5">
    <source>
        <dbReference type="SMART" id="SM00062"/>
    </source>
</evidence>
<dbReference type="PANTHER" id="PTHR35936:SF34">
    <property type="entry name" value="ABC TRANSPORTER EXTRACELLULAR-BINDING PROTEIN YCKB-RELATED"/>
    <property type="match status" value="1"/>
</dbReference>
<sequence length="264" mass="29046">MKKQLLGLFVTAGLLAACGNSEVNESTNETTDAALKDTYIIGLDDTFAPMSFRDTDGQIVGFDVDLAEAIGEDIGVSFEFQAIDWTMKETELNTGNIDLIWNGYTITDERKEKVAFSDSYLENKQIIVTLADSDIQTKADLAGKTVSTQQASASQDAIEADVSGIIAEIEGGQPVLYATFTDVFNDLDSGRSDAIVVDEVLGRYIMKQKGADNYKVLDDNFGEEEYGVGMRKEDTRLQDAINQGLADLQENGQYQEIYQTWFAE</sequence>
<keyword evidence="7" id="KW-1185">Reference proteome</keyword>
<evidence type="ECO:0000256" key="4">
    <source>
        <dbReference type="RuleBase" id="RU003744"/>
    </source>
</evidence>
<dbReference type="Gene3D" id="3.40.190.10">
    <property type="entry name" value="Periplasmic binding protein-like II"/>
    <property type="match status" value="2"/>
</dbReference>
<comment type="similarity">
    <text evidence="2 4">Belongs to the bacterial solute-binding protein 3 family.</text>
</comment>
<organism evidence="6 7">
    <name type="scientific">Jeotgalibaca arthritidis</name>
    <dbReference type="NCBI Taxonomy" id="1868794"/>
    <lineage>
        <taxon>Bacteria</taxon>
        <taxon>Bacillati</taxon>
        <taxon>Bacillota</taxon>
        <taxon>Bacilli</taxon>
        <taxon>Lactobacillales</taxon>
        <taxon>Carnobacteriaceae</taxon>
        <taxon>Jeotgalibaca</taxon>
    </lineage>
</organism>
<dbReference type="SMART" id="SM00062">
    <property type="entry name" value="PBPb"/>
    <property type="match status" value="1"/>
</dbReference>
<dbReference type="PANTHER" id="PTHR35936">
    <property type="entry name" value="MEMBRANE-BOUND LYTIC MUREIN TRANSGLYCOSYLASE F"/>
    <property type="match status" value="1"/>
</dbReference>
<gene>
    <name evidence="6" type="ORF">G7057_09470</name>
</gene>
<name>A0A6G7KBL8_9LACT</name>
<dbReference type="AlphaFoldDB" id="A0A6G7KBL8"/>
<dbReference type="SUPFAM" id="SSF53850">
    <property type="entry name" value="Periplasmic binding protein-like II"/>
    <property type="match status" value="1"/>
</dbReference>
<keyword evidence="3" id="KW-0732">Signal</keyword>
<evidence type="ECO:0000256" key="1">
    <source>
        <dbReference type="ARBA" id="ARBA00004196"/>
    </source>
</evidence>
<dbReference type="RefSeq" id="WP_076766609.1">
    <property type="nucleotide sequence ID" value="NZ_CP049740.1"/>
</dbReference>
<feature type="domain" description="Solute-binding protein family 3/N-terminal" evidence="5">
    <location>
        <begin position="38"/>
        <end position="264"/>
    </location>
</feature>
<comment type="subcellular location">
    <subcellularLocation>
        <location evidence="1">Cell envelope</location>
    </subcellularLocation>
</comment>
<evidence type="ECO:0000313" key="6">
    <source>
        <dbReference type="EMBL" id="QII82637.1"/>
    </source>
</evidence>
<dbReference type="GO" id="GO:0030313">
    <property type="term" value="C:cell envelope"/>
    <property type="evidence" value="ECO:0007669"/>
    <property type="project" value="UniProtKB-SubCell"/>
</dbReference>
<dbReference type="KEGG" id="jar:G7057_09470"/>
<reference evidence="6 7" key="1">
    <citation type="journal article" date="2017" name="Int. J. Syst. Evol. Microbiol.">
        <title>Jeotgalibaca porci sp. nov. and Jeotgalibaca arthritidis sp. nov., isolated from pigs, and emended description of the genus Jeotgalibaca.</title>
        <authorList>
            <person name="Zamora L."/>
            <person name="Perez-Sancho M."/>
            <person name="Dominguez L."/>
            <person name="Fernandez-Garayzabal J.F."/>
            <person name="Vela A.I."/>
        </authorList>
    </citation>
    <scope>NUCLEOTIDE SEQUENCE [LARGE SCALE GENOMIC DNA]</scope>
    <source>
        <strain evidence="6 7">CECT 9157</strain>
    </source>
</reference>
<proteinExistence type="inferred from homology"/>
<dbReference type="PROSITE" id="PS51257">
    <property type="entry name" value="PROKAR_LIPOPROTEIN"/>
    <property type="match status" value="1"/>
</dbReference>
<protein>
    <submittedName>
        <fullName evidence="6">Amino acid ABC transporter substrate-binding protein</fullName>
    </submittedName>
</protein>
<accession>A0A6G7KBL8</accession>
<dbReference type="Proteomes" id="UP000501451">
    <property type="component" value="Chromosome"/>
</dbReference>
<dbReference type="Pfam" id="PF00497">
    <property type="entry name" value="SBP_bac_3"/>
    <property type="match status" value="1"/>
</dbReference>
<evidence type="ECO:0000256" key="3">
    <source>
        <dbReference type="ARBA" id="ARBA00022729"/>
    </source>
</evidence>
<dbReference type="InterPro" id="IPR018313">
    <property type="entry name" value="SBP_3_CS"/>
</dbReference>